<keyword evidence="3" id="KW-1185">Reference proteome</keyword>
<comment type="caution">
    <text evidence="2">The sequence shown here is derived from an EMBL/GenBank/DDBJ whole genome shotgun (WGS) entry which is preliminary data.</text>
</comment>
<dbReference type="Gene3D" id="2.30.40.10">
    <property type="entry name" value="Urease, subunit C, domain 1"/>
    <property type="match status" value="1"/>
</dbReference>
<protein>
    <recommendedName>
        <fullName evidence="1">Amidohydrolase 3 domain-containing protein</fullName>
    </recommendedName>
</protein>
<dbReference type="InterPro" id="IPR011059">
    <property type="entry name" value="Metal-dep_hydrolase_composite"/>
</dbReference>
<dbReference type="InterPro" id="IPR032466">
    <property type="entry name" value="Metal_Hydrolase"/>
</dbReference>
<dbReference type="CDD" id="cd01300">
    <property type="entry name" value="YtcJ_like"/>
    <property type="match status" value="1"/>
</dbReference>
<dbReference type="GO" id="GO:0016810">
    <property type="term" value="F:hydrolase activity, acting on carbon-nitrogen (but not peptide) bonds"/>
    <property type="evidence" value="ECO:0007669"/>
    <property type="project" value="InterPro"/>
</dbReference>
<reference evidence="2" key="1">
    <citation type="submission" date="2022-06" db="EMBL/GenBank/DDBJ databases">
        <title>Genomic Encyclopedia of Archaeal and Bacterial Type Strains, Phase II (KMG-II): from individual species to whole genera.</title>
        <authorList>
            <person name="Goeker M."/>
        </authorList>
    </citation>
    <scope>NUCLEOTIDE SEQUENCE</scope>
    <source>
        <strain evidence="2">DSM 26652</strain>
    </source>
</reference>
<dbReference type="Gene3D" id="3.10.310.70">
    <property type="match status" value="1"/>
</dbReference>
<evidence type="ECO:0000313" key="3">
    <source>
        <dbReference type="Proteomes" id="UP001139493"/>
    </source>
</evidence>
<dbReference type="PANTHER" id="PTHR22642">
    <property type="entry name" value="IMIDAZOLONEPROPIONASE"/>
    <property type="match status" value="1"/>
</dbReference>
<dbReference type="EMBL" id="JAMTCS010000011">
    <property type="protein sequence ID" value="MCP2266128.1"/>
    <property type="molecule type" value="Genomic_DNA"/>
</dbReference>
<dbReference type="Proteomes" id="UP001139493">
    <property type="component" value="Unassembled WGS sequence"/>
</dbReference>
<proteinExistence type="predicted"/>
<dbReference type="SUPFAM" id="SSF51338">
    <property type="entry name" value="Composite domain of metallo-dependent hydrolases"/>
    <property type="match status" value="1"/>
</dbReference>
<accession>A0A9X2G5V7</accession>
<dbReference type="PANTHER" id="PTHR22642:SF2">
    <property type="entry name" value="PROTEIN LONG AFTER FAR-RED 3"/>
    <property type="match status" value="1"/>
</dbReference>
<dbReference type="AlphaFoldDB" id="A0A9X2G5V7"/>
<evidence type="ECO:0000259" key="1">
    <source>
        <dbReference type="Pfam" id="PF07969"/>
    </source>
</evidence>
<dbReference type="InterPro" id="IPR033932">
    <property type="entry name" value="YtcJ-like"/>
</dbReference>
<dbReference type="InterPro" id="IPR013108">
    <property type="entry name" value="Amidohydro_3"/>
</dbReference>
<feature type="domain" description="Amidohydrolase 3" evidence="1">
    <location>
        <begin position="100"/>
        <end position="554"/>
    </location>
</feature>
<sequence>MTAPLLLTNARLLHPAATGAPRPTAEFLTPEPPTADFVPPVGSEPVRNSAVGGDVGKSAVGGALGGGVVDVLVRDRVVVRVAPAGELRGRGADGVAPEQVDLGGRVVMPGLWDAHVHLTQWALVRRRLDLSGARSAAEAAALVRARLDAGLPEPGTALVGYGFRDGLWPDAPTAALLDAAAGEVPVVLVSGDLHCAWLNTAGLRFVGATAHPSGMLREAEWMPLSAAVDRAPDHLADAWVADAAAAAAARGVVGVVDLEITDNLTAWRRRFAAGFTGLRVRAGVWTPWLDDVLAEGLRTGDVLPDTGGLLEQGPFKVVTDGSLNTRTAYCHAPYPGLDGPDAHGILSVPPDELVPLMGRAHAGGLHCAIHAIGDRANTLALDAFAATGARGSVEHAQLLDDADLARFAALGVVASVQPEHALDDRDVADRYWAGRTGRAFPYGTLADAGAVLTLGSDAPVAPLDPWIAAAAAVSRTRDGRPAWHPEQRITPAAALAASTDGRGLVPVPGAPADLVVLDGDPLAAVQDDPGRSDAAATADALRTIPVAGTLLAGRWTHRTF</sequence>
<evidence type="ECO:0000313" key="2">
    <source>
        <dbReference type="EMBL" id="MCP2266128.1"/>
    </source>
</evidence>
<dbReference type="Gene3D" id="3.20.20.140">
    <property type="entry name" value="Metal-dependent hydrolases"/>
    <property type="match status" value="1"/>
</dbReference>
<dbReference type="SUPFAM" id="SSF51556">
    <property type="entry name" value="Metallo-dependent hydrolases"/>
    <property type="match status" value="1"/>
</dbReference>
<gene>
    <name evidence="2" type="ORF">APR03_003493</name>
</gene>
<organism evidence="2 3">
    <name type="scientific">Promicromonospora thailandica</name>
    <dbReference type="NCBI Taxonomy" id="765201"/>
    <lineage>
        <taxon>Bacteria</taxon>
        <taxon>Bacillati</taxon>
        <taxon>Actinomycetota</taxon>
        <taxon>Actinomycetes</taxon>
        <taxon>Micrococcales</taxon>
        <taxon>Promicromonosporaceae</taxon>
        <taxon>Promicromonospora</taxon>
    </lineage>
</organism>
<dbReference type="Pfam" id="PF07969">
    <property type="entry name" value="Amidohydro_3"/>
    <property type="match status" value="1"/>
</dbReference>
<name>A0A9X2G5V7_9MICO</name>